<reference evidence="1 2" key="1">
    <citation type="submission" date="2011-04" db="EMBL/GenBank/DDBJ databases">
        <authorList>
            <person name="Muzny D."/>
            <person name="Qin X."/>
            <person name="Deng J."/>
            <person name="Jiang H."/>
            <person name="Liu Y."/>
            <person name="Qu J."/>
            <person name="Song X.-Z."/>
            <person name="Zhang L."/>
            <person name="Thornton R."/>
            <person name="Coyle M."/>
            <person name="Francisco L."/>
            <person name="Jackson L."/>
            <person name="Javaid M."/>
            <person name="Korchina V."/>
            <person name="Kovar C."/>
            <person name="Mata R."/>
            <person name="Mathew T."/>
            <person name="Ngo R."/>
            <person name="Nguyen L."/>
            <person name="Nguyen N."/>
            <person name="Okwuonu G."/>
            <person name="Ongeri F."/>
            <person name="Pham C."/>
            <person name="Simmons D."/>
            <person name="Wilczek-Boney K."/>
            <person name="Hale W."/>
            <person name="Jakkamsetti A."/>
            <person name="Pham P."/>
            <person name="Ruth R."/>
            <person name="San Lucas F."/>
            <person name="Warren J."/>
            <person name="Zhang J."/>
            <person name="Zhao Z."/>
            <person name="Zhou C."/>
            <person name="Zhu D."/>
            <person name="Lee S."/>
            <person name="Bess C."/>
            <person name="Blankenburg K."/>
            <person name="Forbes L."/>
            <person name="Fu Q."/>
            <person name="Gubbala S."/>
            <person name="Hirani K."/>
            <person name="Jayaseelan J.C."/>
            <person name="Lara F."/>
            <person name="Munidasa M."/>
            <person name="Palculict T."/>
            <person name="Patil S."/>
            <person name="Pu L.-L."/>
            <person name="Saada N."/>
            <person name="Tang L."/>
            <person name="Weissenberger G."/>
            <person name="Zhu Y."/>
            <person name="Hemphill L."/>
            <person name="Shang Y."/>
            <person name="Youmans B."/>
            <person name="Ayvaz T."/>
            <person name="Ross M."/>
            <person name="Santibanez J."/>
            <person name="Aqrawi P."/>
            <person name="Gross S."/>
            <person name="Joshi V."/>
            <person name="Fowler G."/>
            <person name="Nazareth L."/>
            <person name="Reid J."/>
            <person name="Worley K."/>
            <person name="Petrosino J."/>
            <person name="Highlander S."/>
            <person name="Gibbs R."/>
        </authorList>
    </citation>
    <scope>NUCLEOTIDE SEQUENCE [LARGE SCALE GENOMIC DNA]</scope>
    <source>
        <strain evidence="1 2">ATCC 700821</strain>
    </source>
</reference>
<name>F9DKG0_9BACT</name>
<organism evidence="1 2">
    <name type="scientific">Prevotella pallens ATCC 700821</name>
    <dbReference type="NCBI Taxonomy" id="997353"/>
    <lineage>
        <taxon>Bacteria</taxon>
        <taxon>Pseudomonadati</taxon>
        <taxon>Bacteroidota</taxon>
        <taxon>Bacteroidia</taxon>
        <taxon>Bacteroidales</taxon>
        <taxon>Prevotellaceae</taxon>
        <taxon>Prevotella</taxon>
    </lineage>
</organism>
<dbReference type="EMBL" id="AFPY01000109">
    <property type="protein sequence ID" value="EGQ14220.1"/>
    <property type="molecule type" value="Genomic_DNA"/>
</dbReference>
<dbReference type="HOGENOM" id="CLU_3171728_0_0_10"/>
<sequence>MRFLHGNFGTFKCITTICETQFCYCRIANVMHWHIKNVQATNRAPYN</sequence>
<gene>
    <name evidence="1" type="ORF">HMPREF9144_2152</name>
</gene>
<proteinExistence type="predicted"/>
<protein>
    <submittedName>
        <fullName evidence="1">Uncharacterized protein</fullName>
    </submittedName>
</protein>
<dbReference type="Proteomes" id="UP000004123">
    <property type="component" value="Unassembled WGS sequence"/>
</dbReference>
<accession>F9DKG0</accession>
<dbReference type="AlphaFoldDB" id="F9DKG0"/>
<evidence type="ECO:0000313" key="1">
    <source>
        <dbReference type="EMBL" id="EGQ14220.1"/>
    </source>
</evidence>
<dbReference type="STRING" id="997353.HMPREF9144_2152"/>
<comment type="caution">
    <text evidence="1">The sequence shown here is derived from an EMBL/GenBank/DDBJ whole genome shotgun (WGS) entry which is preliminary data.</text>
</comment>
<evidence type="ECO:0000313" key="2">
    <source>
        <dbReference type="Proteomes" id="UP000004123"/>
    </source>
</evidence>